<name>A0A6A7MVZ5_9BURK</name>
<dbReference type="EMBL" id="WHUG01000001">
    <property type="protein sequence ID" value="MQA36724.1"/>
    <property type="molecule type" value="Genomic_DNA"/>
</dbReference>
<reference evidence="1 2" key="1">
    <citation type="submission" date="2019-10" db="EMBL/GenBank/DDBJ databases">
        <title>Two novel species isolated from a subtropical stream in China.</title>
        <authorList>
            <person name="Lu H."/>
        </authorList>
    </citation>
    <scope>NUCLEOTIDE SEQUENCE [LARGE SCALE GENOMIC DNA]</scope>
    <source>
        <strain evidence="1 2">FT29W</strain>
    </source>
</reference>
<dbReference type="RefSeq" id="WP_152836106.1">
    <property type="nucleotide sequence ID" value="NZ_WHUG01000001.1"/>
</dbReference>
<evidence type="ECO:0000313" key="1">
    <source>
        <dbReference type="EMBL" id="MQA36724.1"/>
    </source>
</evidence>
<gene>
    <name evidence="1" type="ORF">GEV02_01065</name>
</gene>
<sequence>MNIATFEELLIAAAVQPQPQRLLLTFAVAEPEPGAAPGMSPRTTLVPVMCVDKQVGELDTFANLAEEAQHMGQPWDVLLITTLSGKDGRLPDAQQTDVALNKMLGAIQQGQMDRLLAFDRQGDLMSYA</sequence>
<dbReference type="Proteomes" id="UP000440498">
    <property type="component" value="Unassembled WGS sequence"/>
</dbReference>
<organism evidence="1 2">
    <name type="scientific">Rugamonas aquatica</name>
    <dbReference type="NCBI Taxonomy" id="2743357"/>
    <lineage>
        <taxon>Bacteria</taxon>
        <taxon>Pseudomonadati</taxon>
        <taxon>Pseudomonadota</taxon>
        <taxon>Betaproteobacteria</taxon>
        <taxon>Burkholderiales</taxon>
        <taxon>Oxalobacteraceae</taxon>
        <taxon>Telluria group</taxon>
        <taxon>Rugamonas</taxon>
    </lineage>
</organism>
<evidence type="ECO:0000313" key="2">
    <source>
        <dbReference type="Proteomes" id="UP000440498"/>
    </source>
</evidence>
<dbReference type="AlphaFoldDB" id="A0A6A7MVZ5"/>
<proteinExistence type="predicted"/>
<protein>
    <submittedName>
        <fullName evidence="1">Uncharacterized protein</fullName>
    </submittedName>
</protein>
<keyword evidence="2" id="KW-1185">Reference proteome</keyword>
<comment type="caution">
    <text evidence="1">The sequence shown here is derived from an EMBL/GenBank/DDBJ whole genome shotgun (WGS) entry which is preliminary data.</text>
</comment>
<accession>A0A6A7MVZ5</accession>